<keyword evidence="1" id="KW-0472">Membrane</keyword>
<gene>
    <name evidence="3" type="ORF">CRI88_06275</name>
</gene>
<dbReference type="AlphaFoldDB" id="A0A2I0V0X9"/>
<feature type="transmembrane region" description="Helical" evidence="1">
    <location>
        <begin position="90"/>
        <end position="109"/>
    </location>
</feature>
<name>A0A2I0V0X9_9BACI</name>
<feature type="transmembrane region" description="Helical" evidence="1">
    <location>
        <begin position="36"/>
        <end position="52"/>
    </location>
</feature>
<feature type="transmembrane region" description="Helical" evidence="1">
    <location>
        <begin position="12"/>
        <end position="30"/>
    </location>
</feature>
<dbReference type="InterPro" id="IPR029787">
    <property type="entry name" value="Nucleotide_cyclase"/>
</dbReference>
<comment type="caution">
    <text evidence="3">The sequence shown here is derived from an EMBL/GenBank/DDBJ whole genome shotgun (WGS) entry which is preliminary data.</text>
</comment>
<evidence type="ECO:0000256" key="1">
    <source>
        <dbReference type="SAM" id="Phobius"/>
    </source>
</evidence>
<dbReference type="Pfam" id="PF00990">
    <property type="entry name" value="GGDEF"/>
    <property type="match status" value="1"/>
</dbReference>
<feature type="transmembrane region" description="Helical" evidence="1">
    <location>
        <begin position="59"/>
        <end position="78"/>
    </location>
</feature>
<sequence length="285" mass="33888">MRTTMTKNRAILVYGTILILLLQIPAYFLLRQDVEGLLLYMFLMLLLVLTLWRGTVFGLISSLVFIFITGSTLLYTGISGSMTFLNSTFSMQIFFIYGIILLLLILCAGKMHELMKEQENYLKKLQEDVRKYVAIDVETGFDNETRMYISVNEEMRRADRHKHTFVFMVLKIENYRKFQQLYGAKEVQHLWQQLSQRIQQTVRQTDKKFRFREDHIGLLLIDTTDEHMEVIYDKLDQALKNHQLLNEKWVTLRYKTSFFTYHPLKESTFDELLEELEREMKTSAL</sequence>
<proteinExistence type="predicted"/>
<evidence type="ECO:0000313" key="3">
    <source>
        <dbReference type="EMBL" id="PKU51973.1"/>
    </source>
</evidence>
<dbReference type="NCBIfam" id="TIGR00254">
    <property type="entry name" value="GGDEF"/>
    <property type="match status" value="1"/>
</dbReference>
<keyword evidence="1" id="KW-1133">Transmembrane helix</keyword>
<accession>A0A2I0V0X9</accession>
<dbReference type="PROSITE" id="PS50887">
    <property type="entry name" value="GGDEF"/>
    <property type="match status" value="1"/>
</dbReference>
<dbReference type="InterPro" id="IPR043128">
    <property type="entry name" value="Rev_trsase/Diguanyl_cyclase"/>
</dbReference>
<keyword evidence="1" id="KW-0812">Transmembrane</keyword>
<reference evidence="3 4" key="1">
    <citation type="submission" date="2017-10" db="EMBL/GenBank/DDBJ databases">
        <title>Draft genome of Lysinibacillus fusiformis strain Juneja, a laboratory-derived pathogen of Drosophila melanogaster.</title>
        <authorList>
            <person name="Smith B.R."/>
            <person name="Unckless R.L."/>
        </authorList>
    </citation>
    <scope>NUCLEOTIDE SEQUENCE [LARGE SCALE GENOMIC DNA]</scope>
    <source>
        <strain evidence="3 4">Juneja</strain>
    </source>
</reference>
<dbReference type="RefSeq" id="WP_058844122.1">
    <property type="nucleotide sequence ID" value="NZ_JAZBNI010000001.1"/>
</dbReference>
<dbReference type="InterPro" id="IPR000160">
    <property type="entry name" value="GGDEF_dom"/>
</dbReference>
<dbReference type="EMBL" id="PDFK01000002">
    <property type="protein sequence ID" value="PKU51973.1"/>
    <property type="molecule type" value="Genomic_DNA"/>
</dbReference>
<dbReference type="SMART" id="SM00267">
    <property type="entry name" value="GGDEF"/>
    <property type="match status" value="1"/>
</dbReference>
<evidence type="ECO:0000313" key="4">
    <source>
        <dbReference type="Proteomes" id="UP000234956"/>
    </source>
</evidence>
<dbReference type="SUPFAM" id="SSF55073">
    <property type="entry name" value="Nucleotide cyclase"/>
    <property type="match status" value="1"/>
</dbReference>
<dbReference type="Proteomes" id="UP000234956">
    <property type="component" value="Unassembled WGS sequence"/>
</dbReference>
<protein>
    <recommendedName>
        <fullName evidence="2">GGDEF domain-containing protein</fullName>
    </recommendedName>
</protein>
<dbReference type="Gene3D" id="3.30.70.270">
    <property type="match status" value="1"/>
</dbReference>
<evidence type="ECO:0000259" key="2">
    <source>
        <dbReference type="PROSITE" id="PS50887"/>
    </source>
</evidence>
<organism evidence="3 4">
    <name type="scientific">Lysinibacillus fusiformis</name>
    <dbReference type="NCBI Taxonomy" id="28031"/>
    <lineage>
        <taxon>Bacteria</taxon>
        <taxon>Bacillati</taxon>
        <taxon>Bacillota</taxon>
        <taxon>Bacilli</taxon>
        <taxon>Bacillales</taxon>
        <taxon>Bacillaceae</taxon>
        <taxon>Lysinibacillus</taxon>
    </lineage>
</organism>
<feature type="domain" description="GGDEF" evidence="2">
    <location>
        <begin position="163"/>
        <end position="285"/>
    </location>
</feature>